<dbReference type="PANTHER" id="PTHR23360">
    <property type="entry name" value="G-PROTEIN COUPLED RECEPTORS FAMILY 1 PROFILE DOMAIN-CONTAINING PROTEIN-RELATED"/>
    <property type="match status" value="1"/>
</dbReference>
<dbReference type="PANTHER" id="PTHR23360:SF26">
    <property type="entry name" value="G-PROTEIN COUPLED RECEPTORS FAMILY 1 PROFILE DOMAIN-CONTAINING PROTEIN"/>
    <property type="match status" value="1"/>
</dbReference>
<evidence type="ECO:0008006" key="4">
    <source>
        <dbReference type="Google" id="ProtNLM"/>
    </source>
</evidence>
<dbReference type="InterPro" id="IPR019424">
    <property type="entry name" value="7TM_GPCR_Srsx"/>
</dbReference>
<dbReference type="Gene3D" id="1.20.1070.10">
    <property type="entry name" value="Rhodopsin 7-helix transmembrane proteins"/>
    <property type="match status" value="1"/>
</dbReference>
<feature type="transmembrane region" description="Helical" evidence="1">
    <location>
        <begin position="14"/>
        <end position="37"/>
    </location>
</feature>
<reference evidence="2" key="1">
    <citation type="submission" date="2023-10" db="EMBL/GenBank/DDBJ databases">
        <title>Genome assembly of Pristionchus species.</title>
        <authorList>
            <person name="Yoshida K."/>
            <person name="Sommer R.J."/>
        </authorList>
    </citation>
    <scope>NUCLEOTIDE SEQUENCE</scope>
    <source>
        <strain evidence="2">RS5133</strain>
    </source>
</reference>
<dbReference type="Pfam" id="PF10320">
    <property type="entry name" value="7TM_GPCR_Srsx"/>
    <property type="match status" value="1"/>
</dbReference>
<feature type="non-terminal residue" evidence="2">
    <location>
        <position position="127"/>
    </location>
</feature>
<feature type="transmembrane region" description="Helical" evidence="1">
    <location>
        <begin position="100"/>
        <end position="121"/>
    </location>
</feature>
<organism evidence="2 3">
    <name type="scientific">Pristionchus fissidentatus</name>
    <dbReference type="NCBI Taxonomy" id="1538716"/>
    <lineage>
        <taxon>Eukaryota</taxon>
        <taxon>Metazoa</taxon>
        <taxon>Ecdysozoa</taxon>
        <taxon>Nematoda</taxon>
        <taxon>Chromadorea</taxon>
        <taxon>Rhabditida</taxon>
        <taxon>Rhabditina</taxon>
        <taxon>Diplogasteromorpha</taxon>
        <taxon>Diplogasteroidea</taxon>
        <taxon>Neodiplogasteridae</taxon>
        <taxon>Pristionchus</taxon>
    </lineage>
</organism>
<keyword evidence="3" id="KW-1185">Reference proteome</keyword>
<sequence length="127" mass="14591">LIHFSSKLRSQKEYLLYAGCILFDIVFGLTYSVAAVYRFFLSWNNTYFPLFTTYQCILTPHIILFVYITPGAGVLVFLCSLDRLFGVFFPIKYMKMTTHYVIILFAVTFTIPLLMLIAGIITSSRAN</sequence>
<keyword evidence="1" id="KW-1133">Transmembrane helix</keyword>
<feature type="non-terminal residue" evidence="2">
    <location>
        <position position="1"/>
    </location>
</feature>
<dbReference type="InterPro" id="IPR047130">
    <property type="entry name" value="7TM_GPCR_Srsx_nematod"/>
</dbReference>
<name>A0AAV5WXB7_9BILA</name>
<dbReference type="AlphaFoldDB" id="A0AAV5WXB7"/>
<evidence type="ECO:0000313" key="2">
    <source>
        <dbReference type="EMBL" id="GMT35280.1"/>
    </source>
</evidence>
<keyword evidence="1" id="KW-0812">Transmembrane</keyword>
<evidence type="ECO:0000313" key="3">
    <source>
        <dbReference type="Proteomes" id="UP001432322"/>
    </source>
</evidence>
<comment type="caution">
    <text evidence="2">The sequence shown here is derived from an EMBL/GenBank/DDBJ whole genome shotgun (WGS) entry which is preliminary data.</text>
</comment>
<evidence type="ECO:0000256" key="1">
    <source>
        <dbReference type="SAM" id="Phobius"/>
    </source>
</evidence>
<feature type="transmembrane region" description="Helical" evidence="1">
    <location>
        <begin position="57"/>
        <end position="79"/>
    </location>
</feature>
<accession>A0AAV5WXB7</accession>
<protein>
    <recommendedName>
        <fullName evidence="4">G_PROTEIN_RECEP_F1_2 domain-containing protein</fullName>
    </recommendedName>
</protein>
<dbReference type="Proteomes" id="UP001432322">
    <property type="component" value="Unassembled WGS sequence"/>
</dbReference>
<dbReference type="EMBL" id="BTSY01000007">
    <property type="protein sequence ID" value="GMT35280.1"/>
    <property type="molecule type" value="Genomic_DNA"/>
</dbReference>
<proteinExistence type="predicted"/>
<keyword evidence="1" id="KW-0472">Membrane</keyword>
<gene>
    <name evidence="2" type="ORF">PFISCL1PPCAC_26577</name>
</gene>